<dbReference type="Gene3D" id="1.10.10.60">
    <property type="entry name" value="Homeodomain-like"/>
    <property type="match status" value="2"/>
</dbReference>
<evidence type="ECO:0000256" key="1">
    <source>
        <dbReference type="ARBA" id="ARBA00023015"/>
    </source>
</evidence>
<dbReference type="PROSITE" id="PS01124">
    <property type="entry name" value="HTH_ARAC_FAMILY_2"/>
    <property type="match status" value="1"/>
</dbReference>
<evidence type="ECO:0000313" key="5">
    <source>
        <dbReference type="EMBL" id="ANP42391.1"/>
    </source>
</evidence>
<proteinExistence type="predicted"/>
<dbReference type="PROSITE" id="PS00041">
    <property type="entry name" value="HTH_ARAC_FAMILY_1"/>
    <property type="match status" value="1"/>
</dbReference>
<protein>
    <recommendedName>
        <fullName evidence="4">HTH araC/xylS-type domain-containing protein</fullName>
    </recommendedName>
</protein>
<dbReference type="OrthoDB" id="9816011at2"/>
<dbReference type="InterPro" id="IPR009057">
    <property type="entry name" value="Homeodomain-like_sf"/>
</dbReference>
<reference evidence="5 6" key="1">
    <citation type="journal article" date="2016" name="ISME J.">
        <title>Global occurrence and heterogeneity of the Roseobacter-clade species Ruegeria mobilis.</title>
        <authorList>
            <person name="Sonnenschein E."/>
            <person name="Gram L."/>
        </authorList>
    </citation>
    <scope>NUCLEOTIDE SEQUENCE [LARGE SCALE GENOMIC DNA]</scope>
    <source>
        <strain evidence="5 6">F1926</strain>
        <plasmid evidence="5 6">unnamed1</plasmid>
    </source>
</reference>
<dbReference type="Proteomes" id="UP000013243">
    <property type="component" value="Plasmid unnamed1"/>
</dbReference>
<dbReference type="KEGG" id="rmb:K529_016565"/>
<dbReference type="PRINTS" id="PR00032">
    <property type="entry name" value="HTHARAC"/>
</dbReference>
<dbReference type="SMART" id="SM00342">
    <property type="entry name" value="HTH_ARAC"/>
    <property type="match status" value="1"/>
</dbReference>
<sequence length="269" mass="30678">MERAQINGAFSVTNEMTSHTLCFGTKRFDFMTEAENGGQLVRCRTGELELFGHAGEWVIPPDHMVYIPEGRMFRLRARTPASGLVIKFCRREVAWTHDGCWVGPVREFAANMMDYGLKWGADTSSGNRQARAFFTTLGGMLPEWFKHERIMWTPYANTSALQKAIDYTRRKGPSASLSEVAEHAGMSERTLRRHMQSELGQSWREFIREMRMNRAMEMLRRERRSITETAFEVGFSSSSAFSVAFQEYVGRTPSAYARSFQGGSAPARH</sequence>
<accession>A0A1B1A766</accession>
<dbReference type="InterPro" id="IPR020449">
    <property type="entry name" value="Tscrpt_reg_AraC-type_HTH"/>
</dbReference>
<dbReference type="EMBL" id="CP015231">
    <property type="protein sequence ID" value="ANP42391.1"/>
    <property type="molecule type" value="Genomic_DNA"/>
</dbReference>
<dbReference type="SUPFAM" id="SSF51182">
    <property type="entry name" value="RmlC-like cupins"/>
    <property type="match status" value="1"/>
</dbReference>
<keyword evidence="5" id="KW-0614">Plasmid</keyword>
<dbReference type="RefSeq" id="WP_005610941.1">
    <property type="nucleotide sequence ID" value="NZ_CP015231.1"/>
</dbReference>
<dbReference type="SUPFAM" id="SSF46689">
    <property type="entry name" value="Homeodomain-like"/>
    <property type="match status" value="1"/>
</dbReference>
<feature type="domain" description="HTH araC/xylS-type" evidence="4">
    <location>
        <begin position="159"/>
        <end position="259"/>
    </location>
</feature>
<evidence type="ECO:0000259" key="4">
    <source>
        <dbReference type="PROSITE" id="PS01124"/>
    </source>
</evidence>
<keyword evidence="3" id="KW-0804">Transcription</keyword>
<dbReference type="PANTHER" id="PTHR11019:SF159">
    <property type="entry name" value="TRANSCRIPTIONAL REGULATOR-RELATED"/>
    <property type="match status" value="1"/>
</dbReference>
<dbReference type="AlphaFoldDB" id="A0A1B1A766"/>
<evidence type="ECO:0000313" key="6">
    <source>
        <dbReference type="Proteomes" id="UP000013243"/>
    </source>
</evidence>
<evidence type="ECO:0000256" key="2">
    <source>
        <dbReference type="ARBA" id="ARBA00023125"/>
    </source>
</evidence>
<name>A0A1B1A766_9RHOB</name>
<dbReference type="PANTHER" id="PTHR11019">
    <property type="entry name" value="HTH-TYPE TRANSCRIPTIONAL REGULATOR NIMR"/>
    <property type="match status" value="1"/>
</dbReference>
<dbReference type="InterPro" id="IPR011051">
    <property type="entry name" value="RmlC_Cupin_sf"/>
</dbReference>
<organism evidence="5 6">
    <name type="scientific">Tritonibacter mobilis F1926</name>
    <dbReference type="NCBI Taxonomy" id="1265309"/>
    <lineage>
        <taxon>Bacteria</taxon>
        <taxon>Pseudomonadati</taxon>
        <taxon>Pseudomonadota</taxon>
        <taxon>Alphaproteobacteria</taxon>
        <taxon>Rhodobacterales</taxon>
        <taxon>Paracoccaceae</taxon>
        <taxon>Tritonibacter</taxon>
    </lineage>
</organism>
<dbReference type="GeneID" id="28251480"/>
<dbReference type="InterPro" id="IPR018062">
    <property type="entry name" value="HTH_AraC-typ_CS"/>
</dbReference>
<evidence type="ECO:0000256" key="3">
    <source>
        <dbReference type="ARBA" id="ARBA00023163"/>
    </source>
</evidence>
<gene>
    <name evidence="5" type="ORF">K529_016565</name>
</gene>
<dbReference type="Pfam" id="PF12833">
    <property type="entry name" value="HTH_18"/>
    <property type="match status" value="1"/>
</dbReference>
<dbReference type="GO" id="GO:0043565">
    <property type="term" value="F:sequence-specific DNA binding"/>
    <property type="evidence" value="ECO:0007669"/>
    <property type="project" value="InterPro"/>
</dbReference>
<dbReference type="InterPro" id="IPR018060">
    <property type="entry name" value="HTH_AraC"/>
</dbReference>
<geneLocation type="plasmid" evidence="5 6">
    <name>unnamed1</name>
</geneLocation>
<keyword evidence="2" id="KW-0238">DNA-binding</keyword>
<dbReference type="GO" id="GO:0003700">
    <property type="term" value="F:DNA-binding transcription factor activity"/>
    <property type="evidence" value="ECO:0007669"/>
    <property type="project" value="InterPro"/>
</dbReference>
<keyword evidence="1" id="KW-0805">Transcription regulation</keyword>